<organism evidence="2 3">
    <name type="scientific">Meganyctiphanes norvegica</name>
    <name type="common">Northern krill</name>
    <name type="synonym">Thysanopoda norvegica</name>
    <dbReference type="NCBI Taxonomy" id="48144"/>
    <lineage>
        <taxon>Eukaryota</taxon>
        <taxon>Metazoa</taxon>
        <taxon>Ecdysozoa</taxon>
        <taxon>Arthropoda</taxon>
        <taxon>Crustacea</taxon>
        <taxon>Multicrustacea</taxon>
        <taxon>Malacostraca</taxon>
        <taxon>Eumalacostraca</taxon>
        <taxon>Eucarida</taxon>
        <taxon>Euphausiacea</taxon>
        <taxon>Euphausiidae</taxon>
        <taxon>Meganyctiphanes</taxon>
    </lineage>
</organism>
<dbReference type="EMBL" id="CAXKWB010027965">
    <property type="protein sequence ID" value="CAL4132933.1"/>
    <property type="molecule type" value="Genomic_DNA"/>
</dbReference>
<feature type="region of interest" description="Disordered" evidence="1">
    <location>
        <begin position="26"/>
        <end position="65"/>
    </location>
</feature>
<name>A0AAV2RPG1_MEGNR</name>
<reference evidence="2 3" key="1">
    <citation type="submission" date="2024-05" db="EMBL/GenBank/DDBJ databases">
        <authorList>
            <person name="Wallberg A."/>
        </authorList>
    </citation>
    <scope>NUCLEOTIDE SEQUENCE [LARGE SCALE GENOMIC DNA]</scope>
</reference>
<feature type="non-terminal residue" evidence="2">
    <location>
        <position position="131"/>
    </location>
</feature>
<sequence length="131" mass="14746">MNLSSLRALSYSGCWSRTTAWNPILRTTPWNPKSKPSSWNPRSRPSPWNPILRPTPLNPKPKPSSWNPMSIPSPWNLWNLRSTLSMEPQQRTPAPNLGPGQECLQGTPEDKVRGFGKELGKTMKNVLVFVG</sequence>
<dbReference type="AlphaFoldDB" id="A0AAV2RPG1"/>
<evidence type="ECO:0000313" key="3">
    <source>
        <dbReference type="Proteomes" id="UP001497623"/>
    </source>
</evidence>
<gene>
    <name evidence="2" type="ORF">MNOR_LOCUS27087</name>
</gene>
<protein>
    <submittedName>
        <fullName evidence="2">Uncharacterized protein</fullName>
    </submittedName>
</protein>
<evidence type="ECO:0000256" key="1">
    <source>
        <dbReference type="SAM" id="MobiDB-lite"/>
    </source>
</evidence>
<feature type="compositionally biased region" description="Low complexity" evidence="1">
    <location>
        <begin position="29"/>
        <end position="50"/>
    </location>
</feature>
<evidence type="ECO:0000313" key="2">
    <source>
        <dbReference type="EMBL" id="CAL4132933.1"/>
    </source>
</evidence>
<accession>A0AAV2RPG1</accession>
<feature type="region of interest" description="Disordered" evidence="1">
    <location>
        <begin position="85"/>
        <end position="109"/>
    </location>
</feature>
<keyword evidence="3" id="KW-1185">Reference proteome</keyword>
<dbReference type="Proteomes" id="UP001497623">
    <property type="component" value="Unassembled WGS sequence"/>
</dbReference>
<proteinExistence type="predicted"/>
<comment type="caution">
    <text evidence="2">The sequence shown here is derived from an EMBL/GenBank/DDBJ whole genome shotgun (WGS) entry which is preliminary data.</text>
</comment>